<dbReference type="InterPro" id="IPR002110">
    <property type="entry name" value="Ankyrin_rpt"/>
</dbReference>
<feature type="repeat" description="ANK" evidence="3">
    <location>
        <begin position="146"/>
        <end position="178"/>
    </location>
</feature>
<name>A0A0D1ZCT8_9EURO</name>
<organism evidence="4 5">
    <name type="scientific">Cladophialophora immunda</name>
    <dbReference type="NCBI Taxonomy" id="569365"/>
    <lineage>
        <taxon>Eukaryota</taxon>
        <taxon>Fungi</taxon>
        <taxon>Dikarya</taxon>
        <taxon>Ascomycota</taxon>
        <taxon>Pezizomycotina</taxon>
        <taxon>Eurotiomycetes</taxon>
        <taxon>Chaetothyriomycetidae</taxon>
        <taxon>Chaetothyriales</taxon>
        <taxon>Herpotrichiellaceae</taxon>
        <taxon>Cladophialophora</taxon>
    </lineage>
</organism>
<dbReference type="VEuPathDB" id="FungiDB:PV07_08697"/>
<proteinExistence type="predicted"/>
<accession>A0A0D1ZCT8</accession>
<evidence type="ECO:0000256" key="1">
    <source>
        <dbReference type="ARBA" id="ARBA00022737"/>
    </source>
</evidence>
<dbReference type="STRING" id="569365.A0A0D1ZCT8"/>
<reference evidence="4 5" key="1">
    <citation type="submission" date="2015-01" db="EMBL/GenBank/DDBJ databases">
        <title>The Genome Sequence of Cladophialophora immunda CBS83496.</title>
        <authorList>
            <consortium name="The Broad Institute Genomics Platform"/>
            <person name="Cuomo C."/>
            <person name="de Hoog S."/>
            <person name="Gorbushina A."/>
            <person name="Stielow B."/>
            <person name="Teixiera M."/>
            <person name="Abouelleil A."/>
            <person name="Chapman S.B."/>
            <person name="Priest M."/>
            <person name="Young S.K."/>
            <person name="Wortman J."/>
            <person name="Nusbaum C."/>
            <person name="Birren B."/>
        </authorList>
    </citation>
    <scope>NUCLEOTIDE SEQUENCE [LARGE SCALE GENOMIC DNA]</scope>
    <source>
        <strain evidence="4 5">CBS 83496</strain>
    </source>
</reference>
<protein>
    <submittedName>
        <fullName evidence="4">Uncharacterized protein</fullName>
    </submittedName>
</protein>
<dbReference type="Proteomes" id="UP000054466">
    <property type="component" value="Unassembled WGS sequence"/>
</dbReference>
<sequence length="331" mass="35230">MFPRCFHIAGAGDSPSVSRADLATIPITSASTAATIPPQHLNRHYYHAGSAIFATSRTLPDSRFSLYLRKHHSVSSFGRSSRPTQPQGRLTHLIIHPDQMRAGEIQGGGVRVEHGNALVAALLNGESNVVQLLLEHGADVNVPGGNYGTALKVAALLGYEKIVRLLLGGGADVTTNEGFWYTALEGATKEDRDKVVRLLLERDTHVNAQKDQFLLLEKGADVNAQGGDFGNALQAASMSGQEGIVRLLLDRGADINARAGCGDALQAAAYHGHTKVVKLLLDYGADAKAPRGLFGTALQAATRSGNERVIQMVDKAIESDRKDLMVPGVST</sequence>
<evidence type="ECO:0000313" key="5">
    <source>
        <dbReference type="Proteomes" id="UP000054466"/>
    </source>
</evidence>
<dbReference type="SUPFAM" id="SSF48403">
    <property type="entry name" value="Ankyrin repeat"/>
    <property type="match status" value="1"/>
</dbReference>
<dbReference type="PANTHER" id="PTHR24198">
    <property type="entry name" value="ANKYRIN REPEAT AND PROTEIN KINASE DOMAIN-CONTAINING PROTEIN"/>
    <property type="match status" value="1"/>
</dbReference>
<dbReference type="PANTHER" id="PTHR24198:SF165">
    <property type="entry name" value="ANKYRIN REPEAT-CONTAINING PROTEIN-RELATED"/>
    <property type="match status" value="1"/>
</dbReference>
<dbReference type="PROSITE" id="PS50297">
    <property type="entry name" value="ANK_REP_REGION"/>
    <property type="match status" value="4"/>
</dbReference>
<feature type="repeat" description="ANK" evidence="3">
    <location>
        <begin position="264"/>
        <end position="292"/>
    </location>
</feature>
<keyword evidence="2 3" id="KW-0040">ANK repeat</keyword>
<dbReference type="Gene3D" id="1.25.40.20">
    <property type="entry name" value="Ankyrin repeat-containing domain"/>
    <property type="match status" value="2"/>
</dbReference>
<feature type="repeat" description="ANK" evidence="3">
    <location>
        <begin position="228"/>
        <end position="260"/>
    </location>
</feature>
<dbReference type="GeneID" id="27347891"/>
<dbReference type="HOGENOM" id="CLU_839376_0_0_1"/>
<evidence type="ECO:0000313" key="4">
    <source>
        <dbReference type="EMBL" id="KIW25531.1"/>
    </source>
</evidence>
<dbReference type="Pfam" id="PF13637">
    <property type="entry name" value="Ank_4"/>
    <property type="match status" value="1"/>
</dbReference>
<dbReference type="InterPro" id="IPR036770">
    <property type="entry name" value="Ankyrin_rpt-contain_sf"/>
</dbReference>
<dbReference type="Pfam" id="PF12796">
    <property type="entry name" value="Ank_2"/>
    <property type="match status" value="1"/>
</dbReference>
<dbReference type="GO" id="GO:0005737">
    <property type="term" value="C:cytoplasm"/>
    <property type="evidence" value="ECO:0007669"/>
    <property type="project" value="TreeGrafter"/>
</dbReference>
<gene>
    <name evidence="4" type="ORF">PV07_08697</name>
</gene>
<evidence type="ECO:0000256" key="2">
    <source>
        <dbReference type="ARBA" id="ARBA00023043"/>
    </source>
</evidence>
<dbReference type="SMART" id="SM00248">
    <property type="entry name" value="ANK"/>
    <property type="match status" value="5"/>
</dbReference>
<dbReference type="PROSITE" id="PS50088">
    <property type="entry name" value="ANK_REPEAT"/>
    <property type="match status" value="4"/>
</dbReference>
<dbReference type="RefSeq" id="XP_016245747.1">
    <property type="nucleotide sequence ID" value="XM_016395891.1"/>
</dbReference>
<dbReference type="AlphaFoldDB" id="A0A0D1ZCT8"/>
<dbReference type="EMBL" id="KN847044">
    <property type="protein sequence ID" value="KIW25531.1"/>
    <property type="molecule type" value="Genomic_DNA"/>
</dbReference>
<evidence type="ECO:0000256" key="3">
    <source>
        <dbReference type="PROSITE-ProRule" id="PRU00023"/>
    </source>
</evidence>
<keyword evidence="5" id="KW-1185">Reference proteome</keyword>
<keyword evidence="1" id="KW-0677">Repeat</keyword>
<dbReference type="OrthoDB" id="4160321at2759"/>
<feature type="repeat" description="ANK" evidence="3">
    <location>
        <begin position="113"/>
        <end position="145"/>
    </location>
</feature>